<gene>
    <name evidence="1" type="ORF">CTI12_AA415070</name>
</gene>
<keyword evidence="2" id="KW-1185">Reference proteome</keyword>
<dbReference type="OrthoDB" id="424974at2759"/>
<dbReference type="Proteomes" id="UP000245207">
    <property type="component" value="Unassembled WGS sequence"/>
</dbReference>
<organism evidence="1 2">
    <name type="scientific">Artemisia annua</name>
    <name type="common">Sweet wormwood</name>
    <dbReference type="NCBI Taxonomy" id="35608"/>
    <lineage>
        <taxon>Eukaryota</taxon>
        <taxon>Viridiplantae</taxon>
        <taxon>Streptophyta</taxon>
        <taxon>Embryophyta</taxon>
        <taxon>Tracheophyta</taxon>
        <taxon>Spermatophyta</taxon>
        <taxon>Magnoliopsida</taxon>
        <taxon>eudicotyledons</taxon>
        <taxon>Gunneridae</taxon>
        <taxon>Pentapetalae</taxon>
        <taxon>asterids</taxon>
        <taxon>campanulids</taxon>
        <taxon>Asterales</taxon>
        <taxon>Asteraceae</taxon>
        <taxon>Asteroideae</taxon>
        <taxon>Anthemideae</taxon>
        <taxon>Artemisiinae</taxon>
        <taxon>Artemisia</taxon>
    </lineage>
</organism>
<proteinExistence type="predicted"/>
<accession>A0A2U1LB93</accession>
<evidence type="ECO:0000313" key="2">
    <source>
        <dbReference type="Proteomes" id="UP000245207"/>
    </source>
</evidence>
<evidence type="ECO:0000313" key="1">
    <source>
        <dbReference type="EMBL" id="PWA46268.1"/>
    </source>
</evidence>
<name>A0A2U1LB93_ARTAN</name>
<dbReference type="AlphaFoldDB" id="A0A2U1LB93"/>
<sequence length="129" mass="14658">MTNIQASDHFQCDANNKCAQSGKEGKITELNAIFQNSRTWRPAEMVVEYLKEWLKVMFGDLVKWEDGSVMSQLCLYSMTPDVDYVIDFLGVGLVRIWFSIASEEGFGFSRTETVPTVPLQECNMTESLL</sequence>
<dbReference type="EMBL" id="PKPP01010368">
    <property type="protein sequence ID" value="PWA46268.1"/>
    <property type="molecule type" value="Genomic_DNA"/>
</dbReference>
<reference evidence="1 2" key="1">
    <citation type="journal article" date="2018" name="Mol. Plant">
        <title>The genome of Artemisia annua provides insight into the evolution of Asteraceae family and artemisinin biosynthesis.</title>
        <authorList>
            <person name="Shen Q."/>
            <person name="Zhang L."/>
            <person name="Liao Z."/>
            <person name="Wang S."/>
            <person name="Yan T."/>
            <person name="Shi P."/>
            <person name="Liu M."/>
            <person name="Fu X."/>
            <person name="Pan Q."/>
            <person name="Wang Y."/>
            <person name="Lv Z."/>
            <person name="Lu X."/>
            <person name="Zhang F."/>
            <person name="Jiang W."/>
            <person name="Ma Y."/>
            <person name="Chen M."/>
            <person name="Hao X."/>
            <person name="Li L."/>
            <person name="Tang Y."/>
            <person name="Lv G."/>
            <person name="Zhou Y."/>
            <person name="Sun X."/>
            <person name="Brodelius P.E."/>
            <person name="Rose J.K.C."/>
            <person name="Tang K."/>
        </authorList>
    </citation>
    <scope>NUCLEOTIDE SEQUENCE [LARGE SCALE GENOMIC DNA]</scope>
    <source>
        <strain evidence="2">cv. Huhao1</strain>
        <tissue evidence="1">Leaf</tissue>
    </source>
</reference>
<dbReference type="STRING" id="35608.A0A2U1LB93"/>
<comment type="caution">
    <text evidence="1">The sequence shown here is derived from an EMBL/GenBank/DDBJ whole genome shotgun (WGS) entry which is preliminary data.</text>
</comment>
<protein>
    <submittedName>
        <fullName evidence="1">FAD-dependent oxidoreductase family protein</fullName>
    </submittedName>
</protein>